<keyword evidence="2" id="KW-1185">Reference proteome</keyword>
<gene>
    <name evidence="1" type="ORF">XSR1_360013</name>
</gene>
<dbReference type="AlphaFoldDB" id="W1IZ42"/>
<dbReference type="RefSeq" id="WP_038239281.1">
    <property type="nucleotide sequence ID" value="NZ_CAWLWS010000095.1"/>
</dbReference>
<protein>
    <submittedName>
        <fullName evidence="1">Uncharacterized protein</fullName>
    </submittedName>
</protein>
<dbReference type="OrthoDB" id="6638338at2"/>
<evidence type="ECO:0000313" key="1">
    <source>
        <dbReference type="EMBL" id="CDL83729.1"/>
    </source>
</evidence>
<proteinExistence type="predicted"/>
<evidence type="ECO:0000313" key="2">
    <source>
        <dbReference type="Proteomes" id="UP000019202"/>
    </source>
</evidence>
<dbReference type="EMBL" id="CBXF010000095">
    <property type="protein sequence ID" value="CDL83729.1"/>
    <property type="molecule type" value="Genomic_DNA"/>
</dbReference>
<reference evidence="1" key="1">
    <citation type="submission" date="2013-11" db="EMBL/GenBank/DDBJ databases">
        <title>Draft genome sequence and annotation of the entomopathogenic bacteria, Xenorhabdus cabanillasi strain JM26 and Xenorhabdus szentirmai strain DSM 16338.</title>
        <authorList>
            <person name="Gualtieri M."/>
            <person name="Ogier J.C."/>
            <person name="Pages S."/>
            <person name="Givaudan A."/>
            <person name="Gaudriault S."/>
        </authorList>
    </citation>
    <scope>NUCLEOTIDE SEQUENCE [LARGE SCALE GENOMIC DNA]</scope>
    <source>
        <strain evidence="1">DSM 16338</strain>
    </source>
</reference>
<organism evidence="1 2">
    <name type="scientific">Xenorhabdus szentirmaii DSM 16338</name>
    <dbReference type="NCBI Taxonomy" id="1427518"/>
    <lineage>
        <taxon>Bacteria</taxon>
        <taxon>Pseudomonadati</taxon>
        <taxon>Pseudomonadota</taxon>
        <taxon>Gammaproteobacteria</taxon>
        <taxon>Enterobacterales</taxon>
        <taxon>Morganellaceae</taxon>
        <taxon>Xenorhabdus</taxon>
    </lineage>
</organism>
<comment type="caution">
    <text evidence="1">The sequence shown here is derived from an EMBL/GenBank/DDBJ whole genome shotgun (WGS) entry which is preliminary data.</text>
</comment>
<sequence length="138" mass="15448">MKELNEIVKSHDSVYIVTSRGLEREEAVRERASIRKEIDRLSDSVAREGILSDILGVLLVHFSSLVVELTKIKTLEDIKIISQPLAEVFDTIDEAIKDGTLTLPYMVKSDGISKSFSDMKNLSNGISKILHKVPSHEK</sequence>
<dbReference type="STRING" id="1427518.XSR1_360013"/>
<dbReference type="Proteomes" id="UP000019202">
    <property type="component" value="Unassembled WGS sequence"/>
</dbReference>
<accession>W1IZ42</accession>
<name>W1IZ42_9GAMM</name>